<dbReference type="EMBL" id="PGOL01001275">
    <property type="protein sequence ID" value="PKI59443.1"/>
    <property type="molecule type" value="Genomic_DNA"/>
</dbReference>
<evidence type="ECO:0000313" key="2">
    <source>
        <dbReference type="EMBL" id="PKI59443.1"/>
    </source>
</evidence>
<gene>
    <name evidence="2" type="ORF">CRG98_020202</name>
</gene>
<organism evidence="2 3">
    <name type="scientific">Punica granatum</name>
    <name type="common">Pomegranate</name>
    <dbReference type="NCBI Taxonomy" id="22663"/>
    <lineage>
        <taxon>Eukaryota</taxon>
        <taxon>Viridiplantae</taxon>
        <taxon>Streptophyta</taxon>
        <taxon>Embryophyta</taxon>
        <taxon>Tracheophyta</taxon>
        <taxon>Spermatophyta</taxon>
        <taxon>Magnoliopsida</taxon>
        <taxon>eudicotyledons</taxon>
        <taxon>Gunneridae</taxon>
        <taxon>Pentapetalae</taxon>
        <taxon>rosids</taxon>
        <taxon>malvids</taxon>
        <taxon>Myrtales</taxon>
        <taxon>Lythraceae</taxon>
        <taxon>Punica</taxon>
    </lineage>
</organism>
<name>A0A2I0JU91_PUNGR</name>
<keyword evidence="3" id="KW-1185">Reference proteome</keyword>
<dbReference type="Proteomes" id="UP000233551">
    <property type="component" value="Unassembled WGS sequence"/>
</dbReference>
<protein>
    <submittedName>
        <fullName evidence="2">Uncharacterized protein</fullName>
    </submittedName>
</protein>
<comment type="caution">
    <text evidence="2">The sequence shown here is derived from an EMBL/GenBank/DDBJ whole genome shotgun (WGS) entry which is preliminary data.</text>
</comment>
<reference evidence="2 3" key="1">
    <citation type="submission" date="2017-11" db="EMBL/GenBank/DDBJ databases">
        <title>De-novo sequencing of pomegranate (Punica granatum L.) genome.</title>
        <authorList>
            <person name="Akparov Z."/>
            <person name="Amiraslanov A."/>
            <person name="Hajiyeva S."/>
            <person name="Abbasov M."/>
            <person name="Kaur K."/>
            <person name="Hamwieh A."/>
            <person name="Solovyev V."/>
            <person name="Salamov A."/>
            <person name="Braich B."/>
            <person name="Kosarev P."/>
            <person name="Mahmoud A."/>
            <person name="Hajiyev E."/>
            <person name="Babayeva S."/>
            <person name="Izzatullayeva V."/>
            <person name="Mammadov A."/>
            <person name="Mammadov A."/>
            <person name="Sharifova S."/>
            <person name="Ojaghi J."/>
            <person name="Eynullazada K."/>
            <person name="Bayramov B."/>
            <person name="Abdulazimova A."/>
            <person name="Shahmuradov I."/>
        </authorList>
    </citation>
    <scope>NUCLEOTIDE SEQUENCE [LARGE SCALE GENOMIC DNA]</scope>
    <source>
        <strain evidence="3">cv. AG2017</strain>
        <tissue evidence="2">Leaf</tissue>
    </source>
</reference>
<feature type="region of interest" description="Disordered" evidence="1">
    <location>
        <begin position="1"/>
        <end position="22"/>
    </location>
</feature>
<accession>A0A2I0JU91</accession>
<sequence length="92" mass="9646">MGGDSALTASSLSGPALVTPIPLPPLGMGRFVRSVKENKSQKWAPSPSQVFYHFGTSGTSVAVATGITHPLGDFLFPPLSIYCELFLAIPTL</sequence>
<evidence type="ECO:0000313" key="3">
    <source>
        <dbReference type="Proteomes" id="UP000233551"/>
    </source>
</evidence>
<proteinExistence type="predicted"/>
<dbReference type="AlphaFoldDB" id="A0A2I0JU91"/>
<evidence type="ECO:0000256" key="1">
    <source>
        <dbReference type="SAM" id="MobiDB-lite"/>
    </source>
</evidence>